<dbReference type="Proteomes" id="UP001056778">
    <property type="component" value="Chromosome 1"/>
</dbReference>
<evidence type="ECO:0000313" key="2">
    <source>
        <dbReference type="Proteomes" id="UP001056778"/>
    </source>
</evidence>
<organism evidence="1 2">
    <name type="scientific">Holotrichia oblita</name>
    <name type="common">Chafer beetle</name>
    <dbReference type="NCBI Taxonomy" id="644536"/>
    <lineage>
        <taxon>Eukaryota</taxon>
        <taxon>Metazoa</taxon>
        <taxon>Ecdysozoa</taxon>
        <taxon>Arthropoda</taxon>
        <taxon>Hexapoda</taxon>
        <taxon>Insecta</taxon>
        <taxon>Pterygota</taxon>
        <taxon>Neoptera</taxon>
        <taxon>Endopterygota</taxon>
        <taxon>Coleoptera</taxon>
        <taxon>Polyphaga</taxon>
        <taxon>Scarabaeiformia</taxon>
        <taxon>Scarabaeidae</taxon>
        <taxon>Melolonthinae</taxon>
        <taxon>Holotrichia</taxon>
    </lineage>
</organism>
<keyword evidence="2" id="KW-1185">Reference proteome</keyword>
<sequence length="267" mass="30763">MLYYFRQCCNNIIQFVKELGNNIDVLKDRLTSVEQEYESFAKNYMKQKYPKALDIARRRIYDGSNIVCTTLSSCARLLELNRGRIDCCIVDEATQSKEAEILIPLMLGVTKLILVGDPQQLPAVIISQHAKHLECGQSLFQRIKKVFNHNPENPIRMLNVQHRMHPEISVFPNNEFYQGELKDSESCILRKDLSKLLPYHVFNLNLKYNQESIQNTNKEEIGCVEKLIEAIDSIVTRKSHSQRLTVGIITPYNSQKAALVKMVDSCR</sequence>
<reference evidence="1" key="1">
    <citation type="submission" date="2022-04" db="EMBL/GenBank/DDBJ databases">
        <title>Chromosome-scale genome assembly of Holotrichia oblita Faldermann.</title>
        <authorList>
            <person name="Rongchong L."/>
        </authorList>
    </citation>
    <scope>NUCLEOTIDE SEQUENCE</scope>
    <source>
        <strain evidence="1">81SQS9</strain>
    </source>
</reference>
<keyword evidence="1" id="KW-0067">ATP-binding</keyword>
<dbReference type="EMBL" id="CM043015">
    <property type="protein sequence ID" value="KAI4470494.1"/>
    <property type="molecule type" value="Genomic_DNA"/>
</dbReference>
<gene>
    <name evidence="1" type="ORF">MML48_1g20396</name>
</gene>
<keyword evidence="1" id="KW-0347">Helicase</keyword>
<accession>A0ACB9TV25</accession>
<keyword evidence="1" id="KW-0378">Hydrolase</keyword>
<keyword evidence="1" id="KW-0547">Nucleotide-binding</keyword>
<evidence type="ECO:0000313" key="1">
    <source>
        <dbReference type="EMBL" id="KAI4470494.1"/>
    </source>
</evidence>
<name>A0ACB9TV25_HOLOL</name>
<comment type="caution">
    <text evidence="1">The sequence shown here is derived from an EMBL/GenBank/DDBJ whole genome shotgun (WGS) entry which is preliminary data.</text>
</comment>
<proteinExistence type="predicted"/>
<protein>
    <submittedName>
        <fullName evidence="1">Dna2/nam7 helicase family</fullName>
    </submittedName>
</protein>